<feature type="domain" description="Coilin tudor" evidence="2">
    <location>
        <begin position="394"/>
        <end position="495"/>
    </location>
</feature>
<dbReference type="PANTHER" id="PTHR15197:SF0">
    <property type="entry name" value="COILIN"/>
    <property type="match status" value="1"/>
</dbReference>
<dbReference type="PANTHER" id="PTHR15197">
    <property type="entry name" value="COILIN P80"/>
    <property type="match status" value="1"/>
</dbReference>
<dbReference type="Proteomes" id="UP000242414">
    <property type="component" value="Unassembled WGS sequence"/>
</dbReference>
<evidence type="ECO:0000256" key="1">
    <source>
        <dbReference type="SAM" id="MobiDB-lite"/>
    </source>
</evidence>
<sequence>MRVKLVVPSLRLRCWFAAHEEKTVYQLQKSILKELCLEAEASEIVLTLDDFILLPRCIVKDLIHEGDTLCLKVEKIKKLAPMKRQAKDKKDEPTIKKQKKPTEKDKKPSEKAKKKASIVTNKEENKKLLKKVEKLKNNSKKLDEKLKSLKKLLADNVNELMKNKQEEKNKIKKVSCPFGGLKRTKSRNARRRRLKKLYREAAALNQENSVQADTTEQSVQEQLLNHEPSISMPSSTELQDIPPPLHLIKQNKNKKKEHLKRSEQTVHIHFEEELPEELSSRPTAETYDELDAELATENTQQNNDPKNKYGRAFVTYSEAAPEQTRKRNQKYQRPQKTYAVQEVAPIFYAENPTEESVPEQTSENQETENAVENNENELHVNEPTATNDPINYEEYPKLDFESNLPSVGDHLAIKTLELTANYTPEISDWKEATLKELCISDKSLVIELLQGFTKASTKGGKFELKNKKHEDEDEEEEEEKDRMITLMWSDIFDIRKLLFY</sequence>
<dbReference type="VEuPathDB" id="FungiDB:BCV72DRAFT_263886"/>
<organism evidence="3">
    <name type="scientific">Rhizopus microsporus var. microsporus</name>
    <dbReference type="NCBI Taxonomy" id="86635"/>
    <lineage>
        <taxon>Eukaryota</taxon>
        <taxon>Fungi</taxon>
        <taxon>Fungi incertae sedis</taxon>
        <taxon>Mucoromycota</taxon>
        <taxon>Mucoromycotina</taxon>
        <taxon>Mucoromycetes</taxon>
        <taxon>Mucorales</taxon>
        <taxon>Mucorineae</taxon>
        <taxon>Rhizopodaceae</taxon>
        <taxon>Rhizopus</taxon>
    </lineage>
</organism>
<dbReference type="AlphaFoldDB" id="A0A1X0QXT5"/>
<dbReference type="GO" id="GO:0030619">
    <property type="term" value="F:U1 snRNA binding"/>
    <property type="evidence" value="ECO:0007669"/>
    <property type="project" value="TreeGrafter"/>
</dbReference>
<dbReference type="Pfam" id="PF23086">
    <property type="entry name" value="Tudor_Coilin"/>
    <property type="match status" value="1"/>
</dbReference>
<accession>A0A1X0QXT5</accession>
<dbReference type="GO" id="GO:0030620">
    <property type="term" value="F:U2 snRNA binding"/>
    <property type="evidence" value="ECO:0007669"/>
    <property type="project" value="TreeGrafter"/>
</dbReference>
<proteinExistence type="predicted"/>
<feature type="region of interest" description="Disordered" evidence="1">
    <location>
        <begin position="82"/>
        <end position="120"/>
    </location>
</feature>
<evidence type="ECO:0000259" key="2">
    <source>
        <dbReference type="Pfam" id="PF23086"/>
    </source>
</evidence>
<dbReference type="EMBL" id="KV921968">
    <property type="protein sequence ID" value="ORE04556.1"/>
    <property type="molecule type" value="Genomic_DNA"/>
</dbReference>
<dbReference type="InterPro" id="IPR056398">
    <property type="entry name" value="Tudor_Coilin"/>
</dbReference>
<name>A0A1X0QXT5_RHIZD</name>
<dbReference type="GO" id="GO:0000387">
    <property type="term" value="P:spliceosomal snRNP assembly"/>
    <property type="evidence" value="ECO:0007669"/>
    <property type="project" value="TreeGrafter"/>
</dbReference>
<dbReference type="GO" id="GO:0015030">
    <property type="term" value="C:Cajal body"/>
    <property type="evidence" value="ECO:0007669"/>
    <property type="project" value="TreeGrafter"/>
</dbReference>
<gene>
    <name evidence="3" type="ORF">BCV72DRAFT_263886</name>
</gene>
<dbReference type="OrthoDB" id="74813at2759"/>
<evidence type="ECO:0000313" key="3">
    <source>
        <dbReference type="EMBL" id="ORE04556.1"/>
    </source>
</evidence>
<protein>
    <recommendedName>
        <fullName evidence="2">Coilin tudor domain-containing protein</fullName>
    </recommendedName>
</protein>
<reference evidence="3" key="1">
    <citation type="journal article" date="2016" name="Proc. Natl. Acad. Sci. U.S.A.">
        <title>Lipid metabolic changes in an early divergent fungus govern the establishment of a mutualistic symbiosis with endobacteria.</title>
        <authorList>
            <person name="Lastovetsky O.A."/>
            <person name="Gaspar M.L."/>
            <person name="Mondo S.J."/>
            <person name="LaButti K.M."/>
            <person name="Sandor L."/>
            <person name="Grigoriev I.V."/>
            <person name="Henry S.A."/>
            <person name="Pawlowska T.E."/>
        </authorList>
    </citation>
    <scope>NUCLEOTIDE SEQUENCE [LARGE SCALE GENOMIC DNA]</scope>
    <source>
        <strain evidence="3">ATCC 52814</strain>
    </source>
</reference>
<feature type="compositionally biased region" description="Basic and acidic residues" evidence="1">
    <location>
        <begin position="88"/>
        <end position="111"/>
    </location>
</feature>
<dbReference type="InterPro" id="IPR024822">
    <property type="entry name" value="Coilin"/>
</dbReference>